<organism evidence="3 4">
    <name type="scientific">Apatococcus lobatus</name>
    <dbReference type="NCBI Taxonomy" id="904363"/>
    <lineage>
        <taxon>Eukaryota</taxon>
        <taxon>Viridiplantae</taxon>
        <taxon>Chlorophyta</taxon>
        <taxon>core chlorophytes</taxon>
        <taxon>Trebouxiophyceae</taxon>
        <taxon>Chlorellales</taxon>
        <taxon>Chlorellaceae</taxon>
        <taxon>Apatococcus</taxon>
    </lineage>
</organism>
<proteinExistence type="predicted"/>
<evidence type="ECO:0000313" key="4">
    <source>
        <dbReference type="Proteomes" id="UP001438707"/>
    </source>
</evidence>
<dbReference type="EMBL" id="JALJOS010000003">
    <property type="protein sequence ID" value="KAK9841334.1"/>
    <property type="molecule type" value="Genomic_DNA"/>
</dbReference>
<feature type="compositionally biased region" description="Acidic residues" evidence="2">
    <location>
        <begin position="260"/>
        <end position="269"/>
    </location>
</feature>
<keyword evidence="4" id="KW-1185">Reference proteome</keyword>
<sequence length="301" mass="33123">MQLVSDSDVLSSSELCSEIEEALTASGFRRDPVASEKTATEGAQPTRRKQGLSQAARGPDKLKGSGSLQHPLGLLLDKFRSAEAAWLQQKAGLRRAMEGHKKRADKAELELGKLQDSHYTRLEDRRLQQLEGQARSQLAVQLAALTAEREQLQEALHRMEQQLQESAGSSRELQTENQLLQDKVEILQHARQAAVAQAGQAAKEAEGLQASARQHAWGQCLLGTLLTDQLHHNQERADALRTLLTKAERHGELAHQQADTDADDDDSDCNEAPFMKLPAVGRPLIADLKAHLLKVQLQEAA</sequence>
<comment type="caution">
    <text evidence="3">The sequence shown here is derived from an EMBL/GenBank/DDBJ whole genome shotgun (WGS) entry which is preliminary data.</text>
</comment>
<dbReference type="Proteomes" id="UP001438707">
    <property type="component" value="Unassembled WGS sequence"/>
</dbReference>
<feature type="coiled-coil region" evidence="1">
    <location>
        <begin position="90"/>
        <end position="190"/>
    </location>
</feature>
<evidence type="ECO:0000256" key="1">
    <source>
        <dbReference type="SAM" id="Coils"/>
    </source>
</evidence>
<feature type="region of interest" description="Disordered" evidence="2">
    <location>
        <begin position="251"/>
        <end position="270"/>
    </location>
</feature>
<evidence type="ECO:0000256" key="2">
    <source>
        <dbReference type="SAM" id="MobiDB-lite"/>
    </source>
</evidence>
<gene>
    <name evidence="3" type="ORF">WJX74_004053</name>
</gene>
<evidence type="ECO:0000313" key="3">
    <source>
        <dbReference type="EMBL" id="KAK9841334.1"/>
    </source>
</evidence>
<protein>
    <recommendedName>
        <fullName evidence="5">Shootin-1</fullName>
    </recommendedName>
</protein>
<name>A0AAW1S4Z1_9CHLO</name>
<feature type="region of interest" description="Disordered" evidence="2">
    <location>
        <begin position="26"/>
        <end position="67"/>
    </location>
</feature>
<dbReference type="AlphaFoldDB" id="A0AAW1S4Z1"/>
<reference evidence="3 4" key="1">
    <citation type="journal article" date="2024" name="Nat. Commun.">
        <title>Phylogenomics reveals the evolutionary origins of lichenization in chlorophyte algae.</title>
        <authorList>
            <person name="Puginier C."/>
            <person name="Libourel C."/>
            <person name="Otte J."/>
            <person name="Skaloud P."/>
            <person name="Haon M."/>
            <person name="Grisel S."/>
            <person name="Petersen M."/>
            <person name="Berrin J.G."/>
            <person name="Delaux P.M."/>
            <person name="Dal Grande F."/>
            <person name="Keller J."/>
        </authorList>
    </citation>
    <scope>NUCLEOTIDE SEQUENCE [LARGE SCALE GENOMIC DNA]</scope>
    <source>
        <strain evidence="3 4">SAG 2145</strain>
    </source>
</reference>
<keyword evidence="1" id="KW-0175">Coiled coil</keyword>
<accession>A0AAW1S4Z1</accession>
<evidence type="ECO:0008006" key="5">
    <source>
        <dbReference type="Google" id="ProtNLM"/>
    </source>
</evidence>